<dbReference type="InterPro" id="IPR011257">
    <property type="entry name" value="DNA_glycosylase"/>
</dbReference>
<proteinExistence type="predicted"/>
<dbReference type="KEGG" id="pbp:STSP1_00469"/>
<protein>
    <recommendedName>
        <fullName evidence="3">TIGR02757 family protein</fullName>
    </recommendedName>
</protein>
<name>A0A1W6LJX8_9BACT</name>
<keyword evidence="2" id="KW-1185">Reference proteome</keyword>
<dbReference type="RefSeq" id="WP_085754813.1">
    <property type="nucleotide sequence ID" value="NZ_CP021023.1"/>
</dbReference>
<dbReference type="InterPro" id="IPR014127">
    <property type="entry name" value="CHP02757"/>
</dbReference>
<dbReference type="GO" id="GO:0006281">
    <property type="term" value="P:DNA repair"/>
    <property type="evidence" value="ECO:0007669"/>
    <property type="project" value="InterPro"/>
</dbReference>
<dbReference type="GO" id="GO:0003824">
    <property type="term" value="F:catalytic activity"/>
    <property type="evidence" value="ECO:0007669"/>
    <property type="project" value="InterPro"/>
</dbReference>
<accession>A0A1W6LJX8</accession>
<dbReference type="Pfam" id="PF09674">
    <property type="entry name" value="DUF2400"/>
    <property type="match status" value="1"/>
</dbReference>
<dbReference type="Proteomes" id="UP000193334">
    <property type="component" value="Chromosome"/>
</dbReference>
<dbReference type="InterPro" id="IPR023170">
    <property type="entry name" value="HhH_base_excis_C"/>
</dbReference>
<organism evidence="1 2">
    <name type="scientific">Sedimentisphaera salicampi</name>
    <dbReference type="NCBI Taxonomy" id="1941349"/>
    <lineage>
        <taxon>Bacteria</taxon>
        <taxon>Pseudomonadati</taxon>
        <taxon>Planctomycetota</taxon>
        <taxon>Phycisphaerae</taxon>
        <taxon>Sedimentisphaerales</taxon>
        <taxon>Sedimentisphaeraceae</taxon>
        <taxon>Sedimentisphaera</taxon>
    </lineage>
</organism>
<dbReference type="SUPFAM" id="SSF48150">
    <property type="entry name" value="DNA-glycosylase"/>
    <property type="match status" value="1"/>
</dbReference>
<dbReference type="OrthoDB" id="9773332at2"/>
<evidence type="ECO:0000313" key="1">
    <source>
        <dbReference type="EMBL" id="ARN56098.1"/>
    </source>
</evidence>
<dbReference type="STRING" id="1941349.STSP1_00469"/>
<dbReference type="AlphaFoldDB" id="A0A1W6LJX8"/>
<reference evidence="2" key="1">
    <citation type="submission" date="2017-04" db="EMBL/GenBank/DDBJ databases">
        <title>Comparative genomics and description of representatives of a novel lineage of planctomycetes thriving in anoxic sediments.</title>
        <authorList>
            <person name="Spring S."/>
            <person name="Bunk B."/>
            <person name="Sproer C."/>
        </authorList>
    </citation>
    <scope>NUCLEOTIDE SEQUENCE [LARGE SCALE GENOMIC DNA]</scope>
    <source>
        <strain evidence="2">ST-PulAB-D4</strain>
    </source>
</reference>
<evidence type="ECO:0000313" key="2">
    <source>
        <dbReference type="Proteomes" id="UP000193334"/>
    </source>
</evidence>
<sequence>MNNPEKLRKILEGLYQKYNTPEYISSDPVMFVHRYRSREDMEIAAFIASSLAYGRVAQVKKSVDNLLSRMGKSPRDFIESFSRKEADKLSGFKHRFNTGEDFALLFSGFKELIAQFASLENAFNHCIEQDDRNVIPALTKFTHLLRERAGKKKSRGFSYLIADPESKSPCKRLNMFLRWTVRKDGVDPGPWEKIGAERLIIPLDTHLIRLCRILCLHKSNNPTLKTAREVTEQFALICPEDPVKYDFALSRIGIVENCNGSGCTYCGTCELKSYCG</sequence>
<dbReference type="EMBL" id="CP021023">
    <property type="protein sequence ID" value="ARN56098.1"/>
    <property type="molecule type" value="Genomic_DNA"/>
</dbReference>
<gene>
    <name evidence="1" type="ORF">STSP1_00469</name>
</gene>
<evidence type="ECO:0008006" key="3">
    <source>
        <dbReference type="Google" id="ProtNLM"/>
    </source>
</evidence>
<dbReference type="Gene3D" id="1.10.1670.10">
    <property type="entry name" value="Helix-hairpin-Helix base-excision DNA repair enzymes (C-terminal)"/>
    <property type="match status" value="1"/>
</dbReference>
<dbReference type="NCBIfam" id="TIGR02757">
    <property type="entry name" value="TIGR02757 family protein"/>
    <property type="match status" value="1"/>
</dbReference>